<evidence type="ECO:0000313" key="1">
    <source>
        <dbReference type="EMBL" id="KAK2833187.1"/>
    </source>
</evidence>
<protein>
    <submittedName>
        <fullName evidence="1">Uncharacterized protein</fullName>
    </submittedName>
</protein>
<dbReference type="EMBL" id="JAUPFM010000013">
    <property type="protein sequence ID" value="KAK2833187.1"/>
    <property type="molecule type" value="Genomic_DNA"/>
</dbReference>
<evidence type="ECO:0000313" key="2">
    <source>
        <dbReference type="Proteomes" id="UP001187415"/>
    </source>
</evidence>
<dbReference type="Proteomes" id="UP001187415">
    <property type="component" value="Unassembled WGS sequence"/>
</dbReference>
<reference evidence="1" key="1">
    <citation type="submission" date="2023-07" db="EMBL/GenBank/DDBJ databases">
        <title>Chromosome-level Genome Assembly of Striped Snakehead (Channa striata).</title>
        <authorList>
            <person name="Liu H."/>
        </authorList>
    </citation>
    <scope>NUCLEOTIDE SEQUENCE</scope>
    <source>
        <strain evidence="1">Gz</strain>
        <tissue evidence="1">Muscle</tissue>
    </source>
</reference>
<accession>A0AA88MCG4</accession>
<comment type="caution">
    <text evidence="1">The sequence shown here is derived from an EMBL/GenBank/DDBJ whole genome shotgun (WGS) entry which is preliminary data.</text>
</comment>
<gene>
    <name evidence="1" type="ORF">Q5P01_017076</name>
</gene>
<name>A0AA88MCG4_CHASR</name>
<dbReference type="AlphaFoldDB" id="A0AA88MCG4"/>
<organism evidence="1 2">
    <name type="scientific">Channa striata</name>
    <name type="common">Snakehead murrel</name>
    <name type="synonym">Ophicephalus striatus</name>
    <dbReference type="NCBI Taxonomy" id="64152"/>
    <lineage>
        <taxon>Eukaryota</taxon>
        <taxon>Metazoa</taxon>
        <taxon>Chordata</taxon>
        <taxon>Craniata</taxon>
        <taxon>Vertebrata</taxon>
        <taxon>Euteleostomi</taxon>
        <taxon>Actinopterygii</taxon>
        <taxon>Neopterygii</taxon>
        <taxon>Teleostei</taxon>
        <taxon>Neoteleostei</taxon>
        <taxon>Acanthomorphata</taxon>
        <taxon>Anabantaria</taxon>
        <taxon>Anabantiformes</taxon>
        <taxon>Channoidei</taxon>
        <taxon>Channidae</taxon>
        <taxon>Channa</taxon>
    </lineage>
</organism>
<sequence>MKSSDKLLVLNRATDPSLNVKVLLEADGVHGADIPGECLRQSTRCDLHNARAGLENLGLRTNNRIQKTVDELH</sequence>
<proteinExistence type="predicted"/>
<keyword evidence="2" id="KW-1185">Reference proteome</keyword>